<evidence type="ECO:0000313" key="1">
    <source>
        <dbReference type="EMBL" id="SPD24904.1"/>
    </source>
</evidence>
<gene>
    <name evidence="1" type="ORF">FSB_LOCUS52786</name>
</gene>
<name>A0A2N9IKR8_FAGSY</name>
<reference evidence="1" key="1">
    <citation type="submission" date="2018-02" db="EMBL/GenBank/DDBJ databases">
        <authorList>
            <person name="Cohen D.B."/>
            <person name="Kent A.D."/>
        </authorList>
    </citation>
    <scope>NUCLEOTIDE SEQUENCE</scope>
</reference>
<sequence>MTPLMGRMFVVFQHMVKPGSYTCLRHLRPPPRRPPPRRSGFVAMEDLFDMFDPIEELTSFETALDPMEELTSLEMALLLRDLILDTSDSSSDEEDLYSP</sequence>
<dbReference type="EMBL" id="OIVN01006035">
    <property type="protein sequence ID" value="SPD24904.1"/>
    <property type="molecule type" value="Genomic_DNA"/>
</dbReference>
<organism evidence="1">
    <name type="scientific">Fagus sylvatica</name>
    <name type="common">Beechnut</name>
    <dbReference type="NCBI Taxonomy" id="28930"/>
    <lineage>
        <taxon>Eukaryota</taxon>
        <taxon>Viridiplantae</taxon>
        <taxon>Streptophyta</taxon>
        <taxon>Embryophyta</taxon>
        <taxon>Tracheophyta</taxon>
        <taxon>Spermatophyta</taxon>
        <taxon>Magnoliopsida</taxon>
        <taxon>eudicotyledons</taxon>
        <taxon>Gunneridae</taxon>
        <taxon>Pentapetalae</taxon>
        <taxon>rosids</taxon>
        <taxon>fabids</taxon>
        <taxon>Fagales</taxon>
        <taxon>Fagaceae</taxon>
        <taxon>Fagus</taxon>
    </lineage>
</organism>
<protein>
    <submittedName>
        <fullName evidence="1">Uncharacterized protein</fullName>
    </submittedName>
</protein>
<dbReference type="AlphaFoldDB" id="A0A2N9IKR8"/>
<accession>A0A2N9IKR8</accession>
<proteinExistence type="predicted"/>